<proteinExistence type="predicted"/>
<reference evidence="2 3" key="1">
    <citation type="submission" date="2018-07" db="EMBL/GenBank/DDBJ databases">
        <title>Freshwater and sediment microbial communities from various areas in North America, analyzing microbe dynamics in response to fracking.</title>
        <authorList>
            <person name="Lamendella R."/>
        </authorList>
    </citation>
    <scope>NUCLEOTIDE SEQUENCE [LARGE SCALE GENOMIC DNA]</scope>
    <source>
        <strain evidence="2 3">160A</strain>
    </source>
</reference>
<accession>A0A2T0XNW7</accession>
<dbReference type="AlphaFoldDB" id="A0A2T0XNW7"/>
<sequence>MDIQDEKKNLIEWILKVEDPSVLYKIKQLKEDSLNQNKTTLPPNQGERDSIRRGLEDFDNNNTHSHQKARDIYAKYL</sequence>
<name>A0A2T0XNW7_9BACT</name>
<dbReference type="EMBL" id="QPIZ01000020">
    <property type="protein sequence ID" value="RCW30838.1"/>
    <property type="molecule type" value="Genomic_DNA"/>
</dbReference>
<protein>
    <submittedName>
        <fullName evidence="2">Uncharacterized protein</fullName>
    </submittedName>
</protein>
<evidence type="ECO:0000256" key="1">
    <source>
        <dbReference type="SAM" id="MobiDB-lite"/>
    </source>
</evidence>
<feature type="compositionally biased region" description="Basic and acidic residues" evidence="1">
    <location>
        <begin position="46"/>
        <end position="56"/>
    </location>
</feature>
<gene>
    <name evidence="2" type="ORF">DFO77_12056</name>
</gene>
<evidence type="ECO:0000313" key="3">
    <source>
        <dbReference type="Proteomes" id="UP000252733"/>
    </source>
</evidence>
<comment type="caution">
    <text evidence="2">The sequence shown here is derived from an EMBL/GenBank/DDBJ whole genome shotgun (WGS) entry which is preliminary data.</text>
</comment>
<organism evidence="2 3">
    <name type="scientific">Marinilabilia salmonicolor</name>
    <dbReference type="NCBI Taxonomy" id="989"/>
    <lineage>
        <taxon>Bacteria</taxon>
        <taxon>Pseudomonadati</taxon>
        <taxon>Bacteroidota</taxon>
        <taxon>Bacteroidia</taxon>
        <taxon>Marinilabiliales</taxon>
        <taxon>Marinilabiliaceae</taxon>
        <taxon>Marinilabilia</taxon>
    </lineage>
</organism>
<dbReference type="RefSeq" id="WP_106152619.1">
    <property type="nucleotide sequence ID" value="NZ_PVTS01000005.1"/>
</dbReference>
<feature type="compositionally biased region" description="Polar residues" evidence="1">
    <location>
        <begin position="34"/>
        <end position="43"/>
    </location>
</feature>
<evidence type="ECO:0000313" key="2">
    <source>
        <dbReference type="EMBL" id="RCW30838.1"/>
    </source>
</evidence>
<keyword evidence="3" id="KW-1185">Reference proteome</keyword>
<dbReference type="Proteomes" id="UP000252733">
    <property type="component" value="Unassembled WGS sequence"/>
</dbReference>
<dbReference type="OrthoDB" id="1122071at2"/>
<feature type="region of interest" description="Disordered" evidence="1">
    <location>
        <begin position="33"/>
        <end position="70"/>
    </location>
</feature>